<keyword evidence="2" id="KW-0812">Transmembrane</keyword>
<evidence type="ECO:0000313" key="4">
    <source>
        <dbReference type="Proteomes" id="UP001595872"/>
    </source>
</evidence>
<accession>A0ABV9U2T1</accession>
<feature type="compositionally biased region" description="Basic and acidic residues" evidence="1">
    <location>
        <begin position="1"/>
        <end position="21"/>
    </location>
</feature>
<feature type="compositionally biased region" description="Basic and acidic residues" evidence="1">
    <location>
        <begin position="228"/>
        <end position="248"/>
    </location>
</feature>
<feature type="compositionally biased region" description="Basic and acidic residues" evidence="1">
    <location>
        <begin position="260"/>
        <end position="293"/>
    </location>
</feature>
<sequence length="293" mass="31032">MTERSRRAPDPSEPSRQDEVPARSADLSALYRTDALIEALSARALPLTRRSPSDPALGLLGALISEVDEGLPELSRARPRLDRAVEVVMRHGTDANHSADADADALPDGTGPARRDADADAPEQQGSGPSRRGPRTIVALGVAGAVLASTGVAAAGGGLVETPAVRPATKAAGKPGPSRQVKPGGDETTSGTSHPSARRAPVTTPAPAHDGKRGAGKRDASGASGTGSEKRRVPTPDEEQQLKKRLQDLLDNLPQPRPSAHHDPVEDTRRRLDDIRRRAEHRLDQYRDDHPPR</sequence>
<feature type="transmembrane region" description="Helical" evidence="2">
    <location>
        <begin position="137"/>
        <end position="160"/>
    </location>
</feature>
<comment type="caution">
    <text evidence="3">The sequence shown here is derived from an EMBL/GenBank/DDBJ whole genome shotgun (WGS) entry which is preliminary data.</text>
</comment>
<dbReference type="Proteomes" id="UP001595872">
    <property type="component" value="Unassembled WGS sequence"/>
</dbReference>
<proteinExistence type="predicted"/>
<dbReference type="EMBL" id="JBHSIT010000007">
    <property type="protein sequence ID" value="MFC4910711.1"/>
    <property type="molecule type" value="Genomic_DNA"/>
</dbReference>
<dbReference type="RefSeq" id="WP_378259263.1">
    <property type="nucleotide sequence ID" value="NZ_JBHSIT010000007.1"/>
</dbReference>
<name>A0ABV9U2T1_9ACTN</name>
<keyword evidence="4" id="KW-1185">Reference proteome</keyword>
<feature type="compositionally biased region" description="Low complexity" evidence="1">
    <location>
        <begin position="198"/>
        <end position="208"/>
    </location>
</feature>
<protein>
    <submittedName>
        <fullName evidence="3">Uncharacterized protein</fullName>
    </submittedName>
</protein>
<feature type="region of interest" description="Disordered" evidence="1">
    <location>
        <begin position="1"/>
        <end position="24"/>
    </location>
</feature>
<reference evidence="4" key="1">
    <citation type="journal article" date="2019" name="Int. J. Syst. Evol. Microbiol.">
        <title>The Global Catalogue of Microorganisms (GCM) 10K type strain sequencing project: providing services to taxonomists for standard genome sequencing and annotation.</title>
        <authorList>
            <consortium name="The Broad Institute Genomics Platform"/>
            <consortium name="The Broad Institute Genome Sequencing Center for Infectious Disease"/>
            <person name="Wu L."/>
            <person name="Ma J."/>
        </authorList>
    </citation>
    <scope>NUCLEOTIDE SEQUENCE [LARGE SCALE GENOMIC DNA]</scope>
    <source>
        <strain evidence="4">KLKA75</strain>
    </source>
</reference>
<keyword evidence="2" id="KW-0472">Membrane</keyword>
<feature type="region of interest" description="Disordered" evidence="1">
    <location>
        <begin position="166"/>
        <end position="293"/>
    </location>
</feature>
<feature type="compositionally biased region" description="Basic and acidic residues" evidence="1">
    <location>
        <begin position="209"/>
        <end position="220"/>
    </location>
</feature>
<evidence type="ECO:0000256" key="1">
    <source>
        <dbReference type="SAM" id="MobiDB-lite"/>
    </source>
</evidence>
<evidence type="ECO:0000313" key="3">
    <source>
        <dbReference type="EMBL" id="MFC4910711.1"/>
    </source>
</evidence>
<gene>
    <name evidence="3" type="ORF">ACFPCY_25580</name>
</gene>
<evidence type="ECO:0000256" key="2">
    <source>
        <dbReference type="SAM" id="Phobius"/>
    </source>
</evidence>
<keyword evidence="2" id="KW-1133">Transmembrane helix</keyword>
<feature type="region of interest" description="Disordered" evidence="1">
    <location>
        <begin position="92"/>
        <end position="135"/>
    </location>
</feature>
<organism evidence="3 4">
    <name type="scientific">Actinomadura gamaensis</name>
    <dbReference type="NCBI Taxonomy" id="1763541"/>
    <lineage>
        <taxon>Bacteria</taxon>
        <taxon>Bacillati</taxon>
        <taxon>Actinomycetota</taxon>
        <taxon>Actinomycetes</taxon>
        <taxon>Streptosporangiales</taxon>
        <taxon>Thermomonosporaceae</taxon>
        <taxon>Actinomadura</taxon>
    </lineage>
</organism>